<dbReference type="PANTHER" id="PTHR22912:SF160">
    <property type="entry name" value="DIHYDROLIPOYL DEHYDROGENASE"/>
    <property type="match status" value="1"/>
</dbReference>
<feature type="disulfide bond" description="Redox-active" evidence="13">
    <location>
        <begin position="43"/>
        <end position="48"/>
    </location>
</feature>
<dbReference type="InterPro" id="IPR036188">
    <property type="entry name" value="FAD/NAD-bd_sf"/>
</dbReference>
<dbReference type="Gene3D" id="3.50.50.60">
    <property type="entry name" value="FAD/NAD(P)-binding domain"/>
    <property type="match status" value="2"/>
</dbReference>
<dbReference type="RefSeq" id="WP_156591278.1">
    <property type="nucleotide sequence ID" value="NZ_WPHU01000004.1"/>
</dbReference>
<evidence type="ECO:0000256" key="8">
    <source>
        <dbReference type="ARBA" id="ARBA00023157"/>
    </source>
</evidence>
<comment type="miscellaneous">
    <text evidence="14">The active site is a redox-active disulfide bond.</text>
</comment>
<evidence type="ECO:0000256" key="4">
    <source>
        <dbReference type="ARBA" id="ARBA00022630"/>
    </source>
</evidence>
<evidence type="ECO:0000256" key="11">
    <source>
        <dbReference type="PIRSR" id="PIRSR000350-2"/>
    </source>
</evidence>
<dbReference type="InterPro" id="IPR012999">
    <property type="entry name" value="Pyr_OxRdtase_I_AS"/>
</dbReference>
<evidence type="ECO:0000256" key="9">
    <source>
        <dbReference type="ARBA" id="ARBA00023284"/>
    </source>
</evidence>
<dbReference type="InterPro" id="IPR016156">
    <property type="entry name" value="FAD/NAD-linked_Rdtase_dimer_sf"/>
</dbReference>
<keyword evidence="4 14" id="KW-0285">Flavoprotein</keyword>
<evidence type="ECO:0000313" key="17">
    <source>
        <dbReference type="EMBL" id="MVA56842.1"/>
    </source>
</evidence>
<evidence type="ECO:0000256" key="6">
    <source>
        <dbReference type="ARBA" id="ARBA00023002"/>
    </source>
</evidence>
<dbReference type="InterPro" id="IPR004099">
    <property type="entry name" value="Pyr_nucl-diS_OxRdtase_dimer"/>
</dbReference>
<dbReference type="InterPro" id="IPR050151">
    <property type="entry name" value="Class-I_Pyr_Nuc-Dis_Oxidored"/>
</dbReference>
<dbReference type="FunFam" id="3.30.390.30:FF:000001">
    <property type="entry name" value="Dihydrolipoyl dehydrogenase"/>
    <property type="match status" value="1"/>
</dbReference>
<dbReference type="SUPFAM" id="SSF51905">
    <property type="entry name" value="FAD/NAD(P)-binding domain"/>
    <property type="match status" value="1"/>
</dbReference>
<comment type="caution">
    <text evidence="17">The sequence shown here is derived from an EMBL/GenBank/DDBJ whole genome shotgun (WGS) entry which is preliminary data.</text>
</comment>
<feature type="binding site" evidence="12">
    <location>
        <begin position="181"/>
        <end position="188"/>
    </location>
    <ligand>
        <name>NAD(+)</name>
        <dbReference type="ChEBI" id="CHEBI:57540"/>
    </ligand>
</feature>
<dbReference type="EMBL" id="WPHU01000004">
    <property type="protein sequence ID" value="MVA56842.1"/>
    <property type="molecule type" value="Genomic_DNA"/>
</dbReference>
<dbReference type="GO" id="GO:0004148">
    <property type="term" value="F:dihydrolipoyl dehydrogenase (NADH) activity"/>
    <property type="evidence" value="ECO:0007669"/>
    <property type="project" value="UniProtKB-EC"/>
</dbReference>
<evidence type="ECO:0000256" key="1">
    <source>
        <dbReference type="ARBA" id="ARBA00007532"/>
    </source>
</evidence>
<keyword evidence="9 14" id="KW-0676">Redox-active center</keyword>
<name>A0A7K1RFQ9_AGRVI</name>
<dbReference type="Pfam" id="PF02852">
    <property type="entry name" value="Pyr_redox_dim"/>
    <property type="match status" value="1"/>
</dbReference>
<feature type="domain" description="Pyridine nucleotide-disulphide oxidoreductase dimerisation" evidence="15">
    <location>
        <begin position="341"/>
        <end position="446"/>
    </location>
</feature>
<keyword evidence="5 12" id="KW-0274">FAD</keyword>
<feature type="domain" description="FAD/NAD(P)-binding" evidence="16">
    <location>
        <begin position="7"/>
        <end position="322"/>
    </location>
</feature>
<comment type="similarity">
    <text evidence="1 14">Belongs to the class-I pyridine nucleotide-disulfide oxidoreductase family.</text>
</comment>
<dbReference type="PANTHER" id="PTHR22912">
    <property type="entry name" value="DISULFIDE OXIDOREDUCTASE"/>
    <property type="match status" value="1"/>
</dbReference>
<proteinExistence type="inferred from homology"/>
<dbReference type="GO" id="GO:0006103">
    <property type="term" value="P:2-oxoglutarate metabolic process"/>
    <property type="evidence" value="ECO:0007669"/>
    <property type="project" value="TreeGrafter"/>
</dbReference>
<feature type="binding site" evidence="12">
    <location>
        <begin position="145"/>
        <end position="147"/>
    </location>
    <ligand>
        <name>FAD</name>
        <dbReference type="ChEBI" id="CHEBI:57692"/>
    </ligand>
</feature>
<dbReference type="AlphaFoldDB" id="A0A7K1RFQ9"/>
<accession>A0A7K1RFQ9</accession>
<feature type="binding site" evidence="12">
    <location>
        <position position="307"/>
    </location>
    <ligand>
        <name>FAD</name>
        <dbReference type="ChEBI" id="CHEBI:57692"/>
    </ligand>
</feature>
<feature type="binding site" evidence="12">
    <location>
        <position position="267"/>
    </location>
    <ligand>
        <name>NAD(+)</name>
        <dbReference type="ChEBI" id="CHEBI:57540"/>
    </ligand>
</feature>
<organism evidence="17 18">
    <name type="scientific">Agrobacterium vitis</name>
    <name type="common">Rhizobium vitis</name>
    <dbReference type="NCBI Taxonomy" id="373"/>
    <lineage>
        <taxon>Bacteria</taxon>
        <taxon>Pseudomonadati</taxon>
        <taxon>Pseudomonadota</taxon>
        <taxon>Alphaproteobacteria</taxon>
        <taxon>Hyphomicrobiales</taxon>
        <taxon>Rhizobiaceae</taxon>
        <taxon>Rhizobium/Agrobacterium group</taxon>
        <taxon>Agrobacterium</taxon>
    </lineage>
</organism>
<keyword evidence="12" id="KW-0547">Nucleotide-binding</keyword>
<dbReference type="PIRSF" id="PIRSF000350">
    <property type="entry name" value="Mercury_reductase_MerA"/>
    <property type="match status" value="1"/>
</dbReference>
<protein>
    <recommendedName>
        <fullName evidence="3 14">Dihydrolipoyl dehydrogenase</fullName>
        <ecNumber evidence="2 14">1.8.1.4</ecNumber>
    </recommendedName>
</protein>
<evidence type="ECO:0000256" key="14">
    <source>
        <dbReference type="RuleBase" id="RU003692"/>
    </source>
</evidence>
<evidence type="ECO:0000256" key="13">
    <source>
        <dbReference type="PIRSR" id="PIRSR000350-4"/>
    </source>
</evidence>
<reference evidence="17 18" key="1">
    <citation type="submission" date="2019-12" db="EMBL/GenBank/DDBJ databases">
        <title>Whole-genome sequencing of Allorhizobium vitis.</title>
        <authorList>
            <person name="Gan H.M."/>
            <person name="Szegedi E."/>
            <person name="Burr T."/>
            <person name="Savka M.A."/>
        </authorList>
    </citation>
    <scope>NUCLEOTIDE SEQUENCE [LARGE SCALE GENOMIC DNA]</scope>
    <source>
        <strain evidence="17 18">CG415</strain>
    </source>
</reference>
<feature type="binding site" evidence="12">
    <location>
        <begin position="313"/>
        <end position="316"/>
    </location>
    <ligand>
        <name>FAD</name>
        <dbReference type="ChEBI" id="CHEBI:57692"/>
    </ligand>
</feature>
<feature type="binding site" evidence="12">
    <location>
        <position position="204"/>
    </location>
    <ligand>
        <name>NAD(+)</name>
        <dbReference type="ChEBI" id="CHEBI:57540"/>
    </ligand>
</feature>
<dbReference type="Gene3D" id="3.30.390.30">
    <property type="match status" value="1"/>
</dbReference>
<keyword evidence="8" id="KW-1015">Disulfide bond</keyword>
<evidence type="ECO:0000256" key="10">
    <source>
        <dbReference type="ARBA" id="ARBA00049187"/>
    </source>
</evidence>
<keyword evidence="6 14" id="KW-0560">Oxidoreductase</keyword>
<dbReference type="EC" id="1.8.1.4" evidence="2 14"/>
<comment type="catalytic activity">
    <reaction evidence="10 14">
        <text>N(6)-[(R)-dihydrolipoyl]-L-lysyl-[protein] + NAD(+) = N(6)-[(R)-lipoyl]-L-lysyl-[protein] + NADH + H(+)</text>
        <dbReference type="Rhea" id="RHEA:15045"/>
        <dbReference type="Rhea" id="RHEA-COMP:10474"/>
        <dbReference type="Rhea" id="RHEA-COMP:10475"/>
        <dbReference type="ChEBI" id="CHEBI:15378"/>
        <dbReference type="ChEBI" id="CHEBI:57540"/>
        <dbReference type="ChEBI" id="CHEBI:57945"/>
        <dbReference type="ChEBI" id="CHEBI:83099"/>
        <dbReference type="ChEBI" id="CHEBI:83100"/>
        <dbReference type="EC" id="1.8.1.4"/>
    </reaction>
</comment>
<dbReference type="PRINTS" id="PR00411">
    <property type="entry name" value="PNDRDTASEI"/>
</dbReference>
<keyword evidence="7 12" id="KW-0520">NAD</keyword>
<dbReference type="NCBIfam" id="TIGR01350">
    <property type="entry name" value="lipoamide_DH"/>
    <property type="match status" value="1"/>
</dbReference>
<dbReference type="PROSITE" id="PS00076">
    <property type="entry name" value="PYRIDINE_REDOX_1"/>
    <property type="match status" value="1"/>
</dbReference>
<evidence type="ECO:0000256" key="12">
    <source>
        <dbReference type="PIRSR" id="PIRSR000350-3"/>
    </source>
</evidence>
<evidence type="ECO:0000256" key="5">
    <source>
        <dbReference type="ARBA" id="ARBA00022827"/>
    </source>
</evidence>
<evidence type="ECO:0000256" key="7">
    <source>
        <dbReference type="ARBA" id="ARBA00023027"/>
    </source>
</evidence>
<dbReference type="GO" id="GO:0050660">
    <property type="term" value="F:flavin adenine dinucleotide binding"/>
    <property type="evidence" value="ECO:0007669"/>
    <property type="project" value="InterPro"/>
</dbReference>
<dbReference type="InterPro" id="IPR023753">
    <property type="entry name" value="FAD/NAD-binding_dom"/>
</dbReference>
<gene>
    <name evidence="17" type="primary">lpdA</name>
    <name evidence="17" type="ORF">GOZ88_12065</name>
</gene>
<dbReference type="Proteomes" id="UP000440716">
    <property type="component" value="Unassembled WGS sequence"/>
</dbReference>
<dbReference type="SUPFAM" id="SSF55424">
    <property type="entry name" value="FAD/NAD-linked reductases, dimerisation (C-terminal) domain"/>
    <property type="match status" value="1"/>
</dbReference>
<feature type="binding site" evidence="12">
    <location>
        <position position="52"/>
    </location>
    <ligand>
        <name>FAD</name>
        <dbReference type="ChEBI" id="CHEBI:57692"/>
    </ligand>
</feature>
<evidence type="ECO:0000256" key="2">
    <source>
        <dbReference type="ARBA" id="ARBA00012608"/>
    </source>
</evidence>
<dbReference type="InterPro" id="IPR006258">
    <property type="entry name" value="Lipoamide_DH"/>
</dbReference>
<evidence type="ECO:0000256" key="3">
    <source>
        <dbReference type="ARBA" id="ARBA00016961"/>
    </source>
</evidence>
<comment type="cofactor">
    <cofactor evidence="12 14">
        <name>FAD</name>
        <dbReference type="ChEBI" id="CHEBI:57692"/>
    </cofactor>
    <text evidence="12 14">Binds 1 FAD per subunit.</text>
</comment>
<sequence>MKLERTNVLIIGAGPGGYVCAIRCGQLGLDTIVVEAKALGGTCLNVGCIPSKALIHAADEFHKICDASAGPLGISTIGANIDLLKTVAWKDTLVRKLTDGVGGLLKKANVQTIQGHASIIDGKTVEVATEAEILRITCENLVIATGSRPTELPNLPFGGHVISSSQALELTEPPEHLGIVGGGYIGLEIGTAFAKLGSKVTIIEAEDRILPHYDAELSKPVAARLRRLGVAVHTNAKAKRQSADGFVIETANGERNIPCDKILVTVGRQPAIDMPGLEALGLDMQGRYLKIDSKCATSMRGIYAIGDVTGEPMLAHRAMAQGQLVAARLAGQNVTWDKRCIPAVCFTDPEIVSVGLTPQQAPGAKVSVFSFSGNGRSMTLERSDGFVRFVTDVKSELVLGIQAVGAGVSELAGQFSLAIEMGATLTDIAATIHAHPTLGESVQEAALKGLGQALHA</sequence>
<feature type="active site" description="Proton acceptor" evidence="11">
    <location>
        <position position="435"/>
    </location>
</feature>
<evidence type="ECO:0000313" key="18">
    <source>
        <dbReference type="Proteomes" id="UP000440716"/>
    </source>
</evidence>
<dbReference type="PRINTS" id="PR00368">
    <property type="entry name" value="FADPNR"/>
</dbReference>
<dbReference type="InterPro" id="IPR001100">
    <property type="entry name" value="Pyr_nuc-diS_OxRdtase"/>
</dbReference>
<dbReference type="Pfam" id="PF07992">
    <property type="entry name" value="Pyr_redox_2"/>
    <property type="match status" value="1"/>
</dbReference>
<evidence type="ECO:0000259" key="16">
    <source>
        <dbReference type="Pfam" id="PF07992"/>
    </source>
</evidence>
<evidence type="ECO:0000259" key="15">
    <source>
        <dbReference type="Pfam" id="PF02852"/>
    </source>
</evidence>